<organism evidence="25 26">
    <name type="scientific">Henosepilachna vigintioctopunctata</name>
    <dbReference type="NCBI Taxonomy" id="420089"/>
    <lineage>
        <taxon>Eukaryota</taxon>
        <taxon>Metazoa</taxon>
        <taxon>Ecdysozoa</taxon>
        <taxon>Arthropoda</taxon>
        <taxon>Hexapoda</taxon>
        <taxon>Insecta</taxon>
        <taxon>Pterygota</taxon>
        <taxon>Neoptera</taxon>
        <taxon>Endopterygota</taxon>
        <taxon>Coleoptera</taxon>
        <taxon>Polyphaga</taxon>
        <taxon>Cucujiformia</taxon>
        <taxon>Coccinelloidea</taxon>
        <taxon>Coccinellidae</taxon>
        <taxon>Epilachninae</taxon>
        <taxon>Epilachnini</taxon>
        <taxon>Henosepilachna</taxon>
    </lineage>
</organism>
<feature type="compositionally biased region" description="Polar residues" evidence="23">
    <location>
        <begin position="371"/>
        <end position="385"/>
    </location>
</feature>
<dbReference type="Gene3D" id="3.10.20.90">
    <property type="entry name" value="Phosphatidylinositol 3-kinase Catalytic Subunit, Chain A, domain 1"/>
    <property type="match status" value="1"/>
</dbReference>
<keyword evidence="12" id="KW-0221">Differentiation</keyword>
<keyword evidence="13" id="KW-0156">Chromatin regulator</keyword>
<keyword evidence="18" id="KW-0539">Nucleus</keyword>
<evidence type="ECO:0000313" key="25">
    <source>
        <dbReference type="EMBL" id="KAK9881545.1"/>
    </source>
</evidence>
<evidence type="ECO:0000256" key="1">
    <source>
        <dbReference type="ARBA" id="ARBA00002067"/>
    </source>
</evidence>
<gene>
    <name evidence="25" type="ORF">WA026_016423</name>
</gene>
<accession>A0AAW1UG86</accession>
<feature type="region of interest" description="Disordered" evidence="23">
    <location>
        <begin position="209"/>
        <end position="262"/>
    </location>
</feature>
<dbReference type="PROSITE" id="PS50053">
    <property type="entry name" value="UBIQUITIN_2"/>
    <property type="match status" value="1"/>
</dbReference>
<feature type="compositionally biased region" description="Polar residues" evidence="23">
    <location>
        <begin position="637"/>
        <end position="659"/>
    </location>
</feature>
<keyword evidence="26" id="KW-1185">Reference proteome</keyword>
<feature type="region of interest" description="Disordered" evidence="23">
    <location>
        <begin position="463"/>
        <end position="490"/>
    </location>
</feature>
<dbReference type="PROSITE" id="PS00299">
    <property type="entry name" value="UBIQUITIN_1"/>
    <property type="match status" value="1"/>
</dbReference>
<feature type="compositionally biased region" description="Low complexity" evidence="23">
    <location>
        <begin position="215"/>
        <end position="244"/>
    </location>
</feature>
<dbReference type="Pfam" id="PF00240">
    <property type="entry name" value="ubiquitin"/>
    <property type="match status" value="1"/>
</dbReference>
<dbReference type="GO" id="GO:0036503">
    <property type="term" value="P:ERAD pathway"/>
    <property type="evidence" value="ECO:0007669"/>
    <property type="project" value="TreeGrafter"/>
</dbReference>
<evidence type="ECO:0000256" key="12">
    <source>
        <dbReference type="ARBA" id="ARBA00022782"/>
    </source>
</evidence>
<feature type="compositionally biased region" description="Low complexity" evidence="23">
    <location>
        <begin position="463"/>
        <end position="472"/>
    </location>
</feature>
<dbReference type="InterPro" id="IPR021925">
    <property type="entry name" value="BAG6"/>
</dbReference>
<evidence type="ECO:0000256" key="4">
    <source>
        <dbReference type="ARBA" id="ARBA00004550"/>
    </source>
</evidence>
<keyword evidence="10" id="KW-0053">Apoptosis</keyword>
<feature type="compositionally biased region" description="Low complexity" evidence="23">
    <location>
        <begin position="386"/>
        <end position="403"/>
    </location>
</feature>
<dbReference type="SMART" id="SM00213">
    <property type="entry name" value="UBQ"/>
    <property type="match status" value="1"/>
</dbReference>
<feature type="compositionally biased region" description="Polar residues" evidence="23">
    <location>
        <begin position="248"/>
        <end position="262"/>
    </location>
</feature>
<keyword evidence="17" id="KW-0143">Chaperone</keyword>
<feature type="domain" description="Ubiquitin-like" evidence="24">
    <location>
        <begin position="2"/>
        <end position="63"/>
    </location>
</feature>
<dbReference type="AlphaFoldDB" id="A0AAW1UG86"/>
<dbReference type="GO" id="GO:0071818">
    <property type="term" value="C:BAT3 complex"/>
    <property type="evidence" value="ECO:0007669"/>
    <property type="project" value="TreeGrafter"/>
</dbReference>
<dbReference type="GO" id="GO:0006915">
    <property type="term" value="P:apoptotic process"/>
    <property type="evidence" value="ECO:0007669"/>
    <property type="project" value="UniProtKB-KW"/>
</dbReference>
<comment type="subunit">
    <text evidence="22">Component of the BAG6/BAT3 complex, also named BAT3 complex, at least composed of BAG6, UBL4A and GET4/TRC35. Interacts with GET4; the interaction is direct and localizes BAG6 in the cytosol. Interacts with UBL4A; the interaction is direct and required for UBL4A protein stability. Interacts with AIFM1. Interacts with HSPA2. Interacts with CTCFL. Interacts with p300/EP300. Interacts (via ubiquitin-like domain) with RNF126; required for BAG6-dependent ubiquitination of proteins mislocalized to the cytosol. Interacts (via ubiquitin-like domain) with SGTA; SGTA competes with RNF126 by binding the same region of BAG6, thereby promoting deubiquitination of BAG6-target proteins and rescuing them from degradation. Interacts with ricin A chain. Interacts with VCP and AMFR; both form the VCP/p97-AMFR/gp78 complex. Interacts with SYVN1. Interacts with USP13; the interaction is direct and may mediate UBL4A deubiquitination. Interacts with ZFAND2B. Interacts with KPNA2. Interacts with UBQLN4.</text>
</comment>
<evidence type="ECO:0000256" key="5">
    <source>
        <dbReference type="ARBA" id="ARBA00021614"/>
    </source>
</evidence>
<dbReference type="PANTHER" id="PTHR15204">
    <property type="entry name" value="LARGE PROLINE-RICH PROTEIN BAG6"/>
    <property type="match status" value="1"/>
</dbReference>
<evidence type="ECO:0000256" key="17">
    <source>
        <dbReference type="ARBA" id="ARBA00023186"/>
    </source>
</evidence>
<reference evidence="25 26" key="1">
    <citation type="submission" date="2023-03" db="EMBL/GenBank/DDBJ databases">
        <title>Genome insight into feeding habits of ladybird beetles.</title>
        <authorList>
            <person name="Li H.-S."/>
            <person name="Huang Y.-H."/>
            <person name="Pang H."/>
        </authorList>
    </citation>
    <scope>NUCLEOTIDE SEQUENCE [LARGE SCALE GENOMIC DNA]</scope>
    <source>
        <strain evidence="25">SYSU_2023b</strain>
        <tissue evidence="25">Whole body</tissue>
    </source>
</reference>
<evidence type="ECO:0000256" key="13">
    <source>
        <dbReference type="ARBA" id="ARBA00022853"/>
    </source>
</evidence>
<keyword evidence="11" id="KW-0677">Repeat</keyword>
<dbReference type="InterPro" id="IPR019954">
    <property type="entry name" value="Ubiquitin_CS"/>
</dbReference>
<feature type="region of interest" description="Disordered" evidence="23">
    <location>
        <begin position="371"/>
        <end position="404"/>
    </location>
</feature>
<evidence type="ECO:0000256" key="22">
    <source>
        <dbReference type="ARBA" id="ARBA00046936"/>
    </source>
</evidence>
<dbReference type="Pfam" id="PF12057">
    <property type="entry name" value="BAG6"/>
    <property type="match status" value="1"/>
</dbReference>
<dbReference type="SUPFAM" id="SSF54236">
    <property type="entry name" value="Ubiquitin-like"/>
    <property type="match status" value="1"/>
</dbReference>
<dbReference type="GO" id="GO:0031593">
    <property type="term" value="F:polyubiquitin modification-dependent protein binding"/>
    <property type="evidence" value="ECO:0007669"/>
    <property type="project" value="TreeGrafter"/>
</dbReference>
<evidence type="ECO:0000256" key="2">
    <source>
        <dbReference type="ARBA" id="ARBA00004123"/>
    </source>
</evidence>
<feature type="region of interest" description="Disordered" evidence="23">
    <location>
        <begin position="685"/>
        <end position="740"/>
    </location>
</feature>
<protein>
    <recommendedName>
        <fullName evidence="5">Large proline-rich protein BAG6</fullName>
    </recommendedName>
    <alternativeName>
        <fullName evidence="20">BCL2-associated athanogene 6</fullName>
    </alternativeName>
    <alternativeName>
        <fullName evidence="19">HLA-B-associated transcript 3</fullName>
    </alternativeName>
</protein>
<evidence type="ECO:0000256" key="11">
    <source>
        <dbReference type="ARBA" id="ARBA00022737"/>
    </source>
</evidence>
<evidence type="ECO:0000256" key="9">
    <source>
        <dbReference type="ARBA" id="ARBA00022553"/>
    </source>
</evidence>
<comment type="function">
    <text evidence="1">Released extracellularly via exosomes, it is a ligand of the natural killer/NK cells receptor NCR3 and stimulates NK cells cytotoxicity. It may thereby trigger NK cells cytotoxicity against neighboring tumor cells and immature myeloid dendritic cells (DC).</text>
</comment>
<dbReference type="GO" id="GO:0005576">
    <property type="term" value="C:extracellular region"/>
    <property type="evidence" value="ECO:0007669"/>
    <property type="project" value="UniProtKB-SubCell"/>
</dbReference>
<evidence type="ECO:0000256" key="10">
    <source>
        <dbReference type="ARBA" id="ARBA00022703"/>
    </source>
</evidence>
<evidence type="ECO:0000256" key="8">
    <source>
        <dbReference type="ARBA" id="ARBA00022525"/>
    </source>
</evidence>
<dbReference type="GO" id="GO:0006325">
    <property type="term" value="P:chromatin organization"/>
    <property type="evidence" value="ECO:0007669"/>
    <property type="project" value="UniProtKB-KW"/>
</dbReference>
<evidence type="ECO:0000256" key="15">
    <source>
        <dbReference type="ARBA" id="ARBA00022871"/>
    </source>
</evidence>
<name>A0AAW1UG86_9CUCU</name>
<dbReference type="GO" id="GO:0030154">
    <property type="term" value="P:cell differentiation"/>
    <property type="evidence" value="ECO:0007669"/>
    <property type="project" value="UniProtKB-KW"/>
</dbReference>
<dbReference type="GO" id="GO:0007283">
    <property type="term" value="P:spermatogenesis"/>
    <property type="evidence" value="ECO:0007669"/>
    <property type="project" value="UniProtKB-KW"/>
</dbReference>
<dbReference type="InterPro" id="IPR000626">
    <property type="entry name" value="Ubiquitin-like_dom"/>
</dbReference>
<feature type="compositionally biased region" description="Low complexity" evidence="23">
    <location>
        <begin position="581"/>
        <end position="603"/>
    </location>
</feature>
<evidence type="ECO:0000256" key="18">
    <source>
        <dbReference type="ARBA" id="ARBA00023242"/>
    </source>
</evidence>
<feature type="compositionally biased region" description="Low complexity" evidence="23">
    <location>
        <begin position="560"/>
        <end position="573"/>
    </location>
</feature>
<keyword evidence="16" id="KW-0007">Acetylation</keyword>
<evidence type="ECO:0000259" key="24">
    <source>
        <dbReference type="PROSITE" id="PS50053"/>
    </source>
</evidence>
<dbReference type="FunFam" id="3.10.20.90:FF:000161">
    <property type="entry name" value="Uncharacterized protein, isoform C"/>
    <property type="match status" value="1"/>
</dbReference>
<evidence type="ECO:0000313" key="26">
    <source>
        <dbReference type="Proteomes" id="UP001431783"/>
    </source>
</evidence>
<dbReference type="PANTHER" id="PTHR15204:SF0">
    <property type="entry name" value="LARGE PROLINE-RICH PROTEIN BAG6"/>
    <property type="match status" value="1"/>
</dbReference>
<comment type="caution">
    <text evidence="25">The sequence shown here is derived from an EMBL/GenBank/DDBJ whole genome shotgun (WGS) entry which is preliminary data.</text>
</comment>
<comment type="subcellular location">
    <subcellularLocation>
        <location evidence="3">Cytoplasm</location>
        <location evidence="3">Cytosol</location>
    </subcellularLocation>
    <subcellularLocation>
        <location evidence="2">Nucleus</location>
    </subcellularLocation>
    <subcellularLocation>
        <location evidence="4">Secreted</location>
        <location evidence="4">Extracellular exosome</location>
    </subcellularLocation>
</comment>
<dbReference type="EMBL" id="JARQZJ010000069">
    <property type="protein sequence ID" value="KAK9881545.1"/>
    <property type="molecule type" value="Genomic_DNA"/>
</dbReference>
<feature type="region of interest" description="Disordered" evidence="23">
    <location>
        <begin position="551"/>
        <end position="605"/>
    </location>
</feature>
<feature type="region of interest" description="Disordered" evidence="23">
    <location>
        <begin position="633"/>
        <end position="659"/>
    </location>
</feature>
<dbReference type="CDD" id="cd01809">
    <property type="entry name" value="Ubl_BAG6"/>
    <property type="match status" value="1"/>
</dbReference>
<keyword evidence="8" id="KW-0964">Secreted</keyword>
<sequence>MINLTVKTLDSRNHQFTVEDDITVERFKQHIADTVNIPAETQRIIYCGRVLQDSSKLNDYDVDGKVVHLVQRPPPSANPPSSRSSRSSSPHPQRRVYRTIDHGNTMFLGSVAFPTNFVDSQGIVPPPPTHSHSGSRLNVARRMLRRAELVIIQLENPNGSTEQTPLEDPQDEVTPVIEARVIVPNNSSEPLDEAAILSAVHNYSLLSGQNRRRATSSTSGLSSPGRSAATNTTSTSNSTDASADPQGPGSSESSSTFPENATRTSSMADLLTMLSQLHLRFAPFLLRYNTFMHEDPAVSSEEARNLQMELNRVSEVMHYLSHAYHALSDIIIRVRTPPPRPLLCRPILIQHSAVLQTGFPIQLEAQINLPTERSPPASQTTPANDTVTSNTTAPTATPQPFSSQGVPVISTVRVPIPLDLSRIVPPQGTASANVSYIRGPASFVQRDDAMNAALTAAMTSTNANAGSAATNTPPSNGAETAPPTSASFGASNPEVEFIMEVSPEGFTFDSLEAGIIGSNQADLLRGALNGQQPPNLLHSIMQMAGQLINRRASAPNSTETPGQSTQSSATSAPPLTPTPPAQNSQARGNNQTNPTSSTNTRSTARPHVHLQQQTMQGGFDPFLPCNSHHVVNRRRQGASNQESTTATPPSGTPRTEQQAQDVNNQLNSLMNTIVNTIRTNYQMRMPAGPASTESPAHSESPPQGTDEGGDRPNGDRTPSAPPAEHPNVPNFGPTSFPDLLRNGPTLAEILQLLPPDDSSPAGESIITDFIMLMSRNLTIGDIISLNGGNISPLTRISGEIQEFFLNTLTNRSRSREAIESGVDRLLTEMQPFLDTLTQIPIRDDIDIEASVRRLFRAKLPHVFQLCTRIGDQPANLRPLVDLFVSVVKEFCALALYACVDGIGGVDRIFEIVATRYMQGIPQDMQEWTLMNSRARLRQLMSNLNVPVQVIEPYIVHKTDTTAQGHVIPQETRKVATSKDSNPWKLKRQLVFHQMDRALRWLPTN</sequence>
<evidence type="ECO:0000256" key="14">
    <source>
        <dbReference type="ARBA" id="ARBA00022859"/>
    </source>
</evidence>
<evidence type="ECO:0000256" key="21">
    <source>
        <dbReference type="ARBA" id="ARBA00046003"/>
    </source>
</evidence>
<evidence type="ECO:0000256" key="19">
    <source>
        <dbReference type="ARBA" id="ARBA00029739"/>
    </source>
</evidence>
<proteinExistence type="predicted"/>
<dbReference type="InterPro" id="IPR029071">
    <property type="entry name" value="Ubiquitin-like_domsf"/>
</dbReference>
<evidence type="ECO:0000256" key="6">
    <source>
        <dbReference type="ARBA" id="ARBA00022448"/>
    </source>
</evidence>
<comment type="function">
    <text evidence="21">Involved in DNA damage-induced apoptosis: following DNA damage, accumulates in the nucleus and forms a complex with p300/EP300, enhancing p300/EP300-mediated p53/TP53 acetylation leading to increase p53/TP53 transcriptional activity. When nuclear, may also act as a component of some chromatin regulator complex that regulates histone 3 'Lys-4' dimethylation (H3K4me2).</text>
</comment>
<feature type="compositionally biased region" description="Polar residues" evidence="23">
    <location>
        <begin position="691"/>
        <end position="703"/>
    </location>
</feature>
<feature type="compositionally biased region" description="Polar residues" evidence="23">
    <location>
        <begin position="473"/>
        <end position="490"/>
    </location>
</feature>
<dbReference type="GO" id="GO:0005634">
    <property type="term" value="C:nucleus"/>
    <property type="evidence" value="ECO:0007669"/>
    <property type="project" value="UniProtKB-SubCell"/>
</dbReference>
<dbReference type="Proteomes" id="UP001431783">
    <property type="component" value="Unassembled WGS sequence"/>
</dbReference>
<keyword evidence="6" id="KW-0813">Transport</keyword>
<keyword evidence="15" id="KW-0744">Spermatogenesis</keyword>
<feature type="compositionally biased region" description="Low complexity" evidence="23">
    <location>
        <begin position="79"/>
        <end position="91"/>
    </location>
</feature>
<keyword evidence="7" id="KW-0963">Cytoplasm</keyword>
<evidence type="ECO:0000256" key="7">
    <source>
        <dbReference type="ARBA" id="ARBA00022490"/>
    </source>
</evidence>
<dbReference type="GO" id="GO:0051787">
    <property type="term" value="F:misfolded protein binding"/>
    <property type="evidence" value="ECO:0007669"/>
    <property type="project" value="TreeGrafter"/>
</dbReference>
<keyword evidence="9" id="KW-0597">Phosphoprotein</keyword>
<keyword evidence="14" id="KW-0391">Immunity</keyword>
<evidence type="ECO:0000256" key="3">
    <source>
        <dbReference type="ARBA" id="ARBA00004514"/>
    </source>
</evidence>
<evidence type="ECO:0000256" key="23">
    <source>
        <dbReference type="SAM" id="MobiDB-lite"/>
    </source>
</evidence>
<dbReference type="GO" id="GO:0002376">
    <property type="term" value="P:immune system process"/>
    <property type="evidence" value="ECO:0007669"/>
    <property type="project" value="UniProtKB-KW"/>
</dbReference>
<feature type="region of interest" description="Disordered" evidence="23">
    <location>
        <begin position="70"/>
        <end position="93"/>
    </location>
</feature>
<evidence type="ECO:0000256" key="16">
    <source>
        <dbReference type="ARBA" id="ARBA00022990"/>
    </source>
</evidence>
<evidence type="ECO:0000256" key="20">
    <source>
        <dbReference type="ARBA" id="ARBA00030033"/>
    </source>
</evidence>